<comment type="caution">
    <text evidence="2">The sequence shown here is derived from an EMBL/GenBank/DDBJ whole genome shotgun (WGS) entry which is preliminary data.</text>
</comment>
<name>A0A7X3MJ76_9FIRM</name>
<dbReference type="AlphaFoldDB" id="A0A7X3MJ76"/>
<dbReference type="Proteomes" id="UP000460412">
    <property type="component" value="Unassembled WGS sequence"/>
</dbReference>
<reference evidence="2 3" key="1">
    <citation type="submission" date="2019-12" db="EMBL/GenBank/DDBJ databases">
        <title>Sporaefaciens musculi gen. nov., sp. nov., a novel bacterium isolated from the caecum of an obese mouse.</title>
        <authorList>
            <person name="Rasmussen T.S."/>
            <person name="Streidl T."/>
            <person name="Hitch T.C.A."/>
            <person name="Wortmann E."/>
            <person name="Deptula P."/>
            <person name="Hansen M."/>
            <person name="Nielsen D.S."/>
            <person name="Clavel T."/>
            <person name="Vogensen F.K."/>
        </authorList>
    </citation>
    <scope>NUCLEOTIDE SEQUENCE [LARGE SCALE GENOMIC DNA]</scope>
    <source>
        <strain evidence="2 3">WCA-9-b2</strain>
    </source>
</reference>
<feature type="compositionally biased region" description="Basic and acidic residues" evidence="1">
    <location>
        <begin position="236"/>
        <end position="261"/>
    </location>
</feature>
<sequence>MNFFTVQSLNVYTRNMEMQMKWQKKQDSSDFTADGSMKLDNDLTRRQAEEIRQSRADGSDQLSKQIDLKLNSGQKLTAEEMDYLRKHDPQTYQRVKSIESEQKNYEKELKKCKTKEEVERVKMAHTATSLSAVNSIMNNPVIPEEKKFELVMQEHRKNQALQTTTQEFVESGEYEKLPTEAERLKAEKDLKEAKEKELGIKEPTEKTDREDEAVEEADGISAEKTEAKGGSVSGEDMARAAAAEKDIRKLSQEREMTRMEAETTPEALKVKRAKARAAYQMSKAEAPQQMVDLKVE</sequence>
<accession>A0A7X3MJ76</accession>
<feature type="region of interest" description="Disordered" evidence="1">
    <location>
        <begin position="161"/>
        <end position="269"/>
    </location>
</feature>
<protein>
    <submittedName>
        <fullName evidence="2">Uncharacterized protein</fullName>
    </submittedName>
</protein>
<evidence type="ECO:0000313" key="2">
    <source>
        <dbReference type="EMBL" id="MXP77404.1"/>
    </source>
</evidence>
<feature type="compositionally biased region" description="Basic and acidic residues" evidence="1">
    <location>
        <begin position="173"/>
        <end position="209"/>
    </location>
</feature>
<gene>
    <name evidence="2" type="ORF">GN277_19085</name>
</gene>
<proteinExistence type="predicted"/>
<organism evidence="2 3">
    <name type="scientific">Sporofaciens musculi</name>
    <dbReference type="NCBI Taxonomy" id="2681861"/>
    <lineage>
        <taxon>Bacteria</taxon>
        <taxon>Bacillati</taxon>
        <taxon>Bacillota</taxon>
        <taxon>Clostridia</taxon>
        <taxon>Lachnospirales</taxon>
        <taxon>Lachnospiraceae</taxon>
        <taxon>Sporofaciens</taxon>
    </lineage>
</organism>
<keyword evidence="3" id="KW-1185">Reference proteome</keyword>
<evidence type="ECO:0000313" key="3">
    <source>
        <dbReference type="Proteomes" id="UP000460412"/>
    </source>
</evidence>
<dbReference type="RefSeq" id="WP_159752709.1">
    <property type="nucleotide sequence ID" value="NZ_CASSPE010000014.1"/>
</dbReference>
<evidence type="ECO:0000256" key="1">
    <source>
        <dbReference type="SAM" id="MobiDB-lite"/>
    </source>
</evidence>
<dbReference type="EMBL" id="WUQX01000001">
    <property type="protein sequence ID" value="MXP77404.1"/>
    <property type="molecule type" value="Genomic_DNA"/>
</dbReference>